<dbReference type="Proteomes" id="UP000248806">
    <property type="component" value="Unassembled WGS sequence"/>
</dbReference>
<dbReference type="AlphaFoldDB" id="A0A326U1Q5"/>
<name>A0A326U1Q5_THEHA</name>
<evidence type="ECO:0000313" key="1">
    <source>
        <dbReference type="EMBL" id="PZW23895.1"/>
    </source>
</evidence>
<organism evidence="1 2">
    <name type="scientific">Thermosporothrix hazakensis</name>
    <dbReference type="NCBI Taxonomy" id="644383"/>
    <lineage>
        <taxon>Bacteria</taxon>
        <taxon>Bacillati</taxon>
        <taxon>Chloroflexota</taxon>
        <taxon>Ktedonobacteria</taxon>
        <taxon>Ktedonobacterales</taxon>
        <taxon>Thermosporotrichaceae</taxon>
        <taxon>Thermosporothrix</taxon>
    </lineage>
</organism>
<reference evidence="1 2" key="1">
    <citation type="submission" date="2018-06" db="EMBL/GenBank/DDBJ databases">
        <title>Genomic Encyclopedia of Archaeal and Bacterial Type Strains, Phase II (KMG-II): from individual species to whole genera.</title>
        <authorList>
            <person name="Goeker M."/>
        </authorList>
    </citation>
    <scope>NUCLEOTIDE SEQUENCE [LARGE SCALE GENOMIC DNA]</scope>
    <source>
        <strain evidence="1 2">ATCC BAA-1881</strain>
    </source>
</reference>
<dbReference type="EMBL" id="QKUF01000024">
    <property type="protein sequence ID" value="PZW23895.1"/>
    <property type="molecule type" value="Genomic_DNA"/>
</dbReference>
<keyword evidence="2" id="KW-1185">Reference proteome</keyword>
<gene>
    <name evidence="1" type="ORF">EI42_04818</name>
</gene>
<sequence length="178" mass="20356">MSLPDELQKRLEAQYLFPDVSILRGADIILANKLGITLVPCTGTQCRDMFLPPWLNPYDRRVFADSILPGRRYRSMYEERMSSLHRHHGAILALEIMRTEQVAFLQGNNDVRGNHWCGHCLERAKLINLGDTLGFPALPCVQEGYVSWKQFASTATDSRIFEALYHASHVKKQLVTLR</sequence>
<proteinExistence type="predicted"/>
<comment type="caution">
    <text evidence="1">The sequence shown here is derived from an EMBL/GenBank/DDBJ whole genome shotgun (WGS) entry which is preliminary data.</text>
</comment>
<accession>A0A326U1Q5</accession>
<protein>
    <submittedName>
        <fullName evidence="1">Uncharacterized protein</fullName>
    </submittedName>
</protein>
<evidence type="ECO:0000313" key="2">
    <source>
        <dbReference type="Proteomes" id="UP000248806"/>
    </source>
</evidence>